<evidence type="ECO:0000256" key="4">
    <source>
        <dbReference type="ARBA" id="ARBA00023457"/>
    </source>
</evidence>
<proteinExistence type="inferred from homology"/>
<dbReference type="PANTHER" id="PTHR43413">
    <property type="entry name" value="TRANSCRIPTIONAL REGULATOR, ASNC FAMILY"/>
    <property type="match status" value="1"/>
</dbReference>
<evidence type="ECO:0000313" key="10">
    <source>
        <dbReference type="Proteomes" id="UP000005496"/>
    </source>
</evidence>
<dbReference type="InterPro" id="IPR040523">
    <property type="entry name" value="AsnC_trans_reg2"/>
</dbReference>
<evidence type="ECO:0000256" key="6">
    <source>
        <dbReference type="ARBA" id="ARBA00048470"/>
    </source>
</evidence>
<comment type="similarity">
    <text evidence="4">Belongs to the Ahb/Nir family.</text>
</comment>
<dbReference type="AlphaFoldDB" id="D6SRB6"/>
<dbReference type="PANTHER" id="PTHR43413:SF1">
    <property type="entry name" value="SIROHEME DECARBOXYLASE NIRL SUBUNIT"/>
    <property type="match status" value="1"/>
</dbReference>
<dbReference type="UniPathway" id="UPA00252"/>
<comment type="pathway">
    <text evidence="1">Porphyrin-containing compound metabolism; protoheme biosynthesis.</text>
</comment>
<dbReference type="InterPro" id="IPR050684">
    <property type="entry name" value="HTH-Siroheme_Decarb"/>
</dbReference>
<reference evidence="9" key="1">
    <citation type="submission" date="2010-05" db="EMBL/GenBank/DDBJ databases">
        <title>The draft genome of Desulfonatronospira thiodismutans ASO3-1.</title>
        <authorList>
            <consortium name="US DOE Joint Genome Institute (JGI-PGF)"/>
            <person name="Lucas S."/>
            <person name="Copeland A."/>
            <person name="Lapidus A."/>
            <person name="Cheng J.-F."/>
            <person name="Bruce D."/>
            <person name="Goodwin L."/>
            <person name="Pitluck S."/>
            <person name="Chertkov O."/>
            <person name="Brettin T."/>
            <person name="Detter J.C."/>
            <person name="Han C."/>
            <person name="Land M.L."/>
            <person name="Hauser L."/>
            <person name="Kyrpides N."/>
            <person name="Mikhailova N."/>
            <person name="Muyzer G."/>
            <person name="Woyke T."/>
        </authorList>
    </citation>
    <scope>NUCLEOTIDE SEQUENCE [LARGE SCALE GENOMIC DNA]</scope>
    <source>
        <strain evidence="9">ASO3-1</strain>
    </source>
</reference>
<dbReference type="OrthoDB" id="9806536at2"/>
<sequence length="159" mass="18535">MTPVDFSEQEREVLRIVQADLPDTQSPFADIAAMAGISEQEVLDLLQNLKERGIIRRFGATLRHQQAGYGHNAMVAWYVDDTMDIRHVGKIMSRRSEITHCYERASCMDWPYNLYTMVHGRSPEHCTRVVYELARETGVEQYEMLFSYKELKKTSMSYF</sequence>
<keyword evidence="10" id="KW-1185">Reference proteome</keyword>
<dbReference type="SUPFAM" id="SSF46785">
    <property type="entry name" value="Winged helix' DNA-binding domain"/>
    <property type="match status" value="1"/>
</dbReference>
<organism evidence="9 10">
    <name type="scientific">Desulfonatronospira thiodismutans ASO3-1</name>
    <dbReference type="NCBI Taxonomy" id="555779"/>
    <lineage>
        <taxon>Bacteria</taxon>
        <taxon>Pseudomonadati</taxon>
        <taxon>Thermodesulfobacteriota</taxon>
        <taxon>Desulfovibrionia</taxon>
        <taxon>Desulfovibrionales</taxon>
        <taxon>Desulfonatronovibrionaceae</taxon>
        <taxon>Desulfonatronospira</taxon>
    </lineage>
</organism>
<dbReference type="Pfam" id="PF22451">
    <property type="entry name" value="NirdL-like_HTH"/>
    <property type="match status" value="1"/>
</dbReference>
<dbReference type="eggNOG" id="COG1522">
    <property type="taxonomic scope" value="Bacteria"/>
</dbReference>
<gene>
    <name evidence="9" type="ORF">Dthio_PD0558</name>
</gene>
<dbReference type="InterPro" id="IPR036390">
    <property type="entry name" value="WH_DNA-bd_sf"/>
</dbReference>
<dbReference type="Gene3D" id="3.30.70.3460">
    <property type="match status" value="1"/>
</dbReference>
<evidence type="ECO:0000259" key="7">
    <source>
        <dbReference type="Pfam" id="PF17805"/>
    </source>
</evidence>
<comment type="catalytic activity">
    <reaction evidence="6">
        <text>siroheme + 2 H(+) = 12,18-didecarboxysiroheme + 2 CO2</text>
        <dbReference type="Rhea" id="RHEA:19093"/>
        <dbReference type="ChEBI" id="CHEBI:15378"/>
        <dbReference type="ChEBI" id="CHEBI:16526"/>
        <dbReference type="ChEBI" id="CHEBI:60052"/>
        <dbReference type="ChEBI" id="CHEBI:140497"/>
        <dbReference type="EC" id="4.1.1.111"/>
    </reaction>
</comment>
<keyword evidence="3" id="KW-0456">Lyase</keyword>
<evidence type="ECO:0000256" key="5">
    <source>
        <dbReference type="ARBA" id="ARBA00023471"/>
    </source>
</evidence>
<evidence type="ECO:0000313" key="9">
    <source>
        <dbReference type="EMBL" id="EFI33232.1"/>
    </source>
</evidence>
<dbReference type="EC" id="4.1.1.111" evidence="5"/>
<evidence type="ECO:0000259" key="8">
    <source>
        <dbReference type="Pfam" id="PF22451"/>
    </source>
</evidence>
<name>D6SRB6_9BACT</name>
<dbReference type="GO" id="GO:0006783">
    <property type="term" value="P:heme biosynthetic process"/>
    <property type="evidence" value="ECO:0007669"/>
    <property type="project" value="UniProtKB-KW"/>
</dbReference>
<dbReference type="EMBL" id="ACJN02000003">
    <property type="protein sequence ID" value="EFI33232.1"/>
    <property type="molecule type" value="Genomic_DNA"/>
</dbReference>
<dbReference type="InterPro" id="IPR053953">
    <property type="entry name" value="NirdL-like_HTH"/>
</dbReference>
<feature type="domain" description="Siroheme decarboxylase NirL-like HTH" evidence="8">
    <location>
        <begin position="10"/>
        <end position="56"/>
    </location>
</feature>
<evidence type="ECO:0000256" key="3">
    <source>
        <dbReference type="ARBA" id="ARBA00023239"/>
    </source>
</evidence>
<accession>D6SRB6</accession>
<protein>
    <recommendedName>
        <fullName evidence="5">siroheme decarboxylase</fullName>
        <ecNumber evidence="5">4.1.1.111</ecNumber>
    </recommendedName>
</protein>
<dbReference type="Pfam" id="PF17805">
    <property type="entry name" value="AsnC_trans_reg2"/>
    <property type="match status" value="1"/>
</dbReference>
<dbReference type="GO" id="GO:0016829">
    <property type="term" value="F:lyase activity"/>
    <property type="evidence" value="ECO:0007669"/>
    <property type="project" value="UniProtKB-KW"/>
</dbReference>
<comment type="caution">
    <text evidence="9">The sequence shown here is derived from an EMBL/GenBank/DDBJ whole genome shotgun (WGS) entry which is preliminary data.</text>
</comment>
<evidence type="ECO:0000256" key="1">
    <source>
        <dbReference type="ARBA" id="ARBA00004744"/>
    </source>
</evidence>
<feature type="domain" description="Siroheme decarboxylase AsnC-like ligand binding" evidence="7">
    <location>
        <begin position="66"/>
        <end position="152"/>
    </location>
</feature>
<dbReference type="RefSeq" id="WP_008870590.1">
    <property type="nucleotide sequence ID" value="NZ_ACJN02000003.1"/>
</dbReference>
<keyword evidence="2" id="KW-0350">Heme biosynthesis</keyword>
<dbReference type="Proteomes" id="UP000005496">
    <property type="component" value="Unassembled WGS sequence"/>
</dbReference>
<evidence type="ECO:0000256" key="2">
    <source>
        <dbReference type="ARBA" id="ARBA00023133"/>
    </source>
</evidence>